<feature type="signal peptide" evidence="1">
    <location>
        <begin position="1"/>
        <end position="16"/>
    </location>
</feature>
<dbReference type="PANTHER" id="PTHR11439:SF483">
    <property type="entry name" value="PEPTIDE SYNTHASE GLIP-LIKE, PUTATIVE (AFU_ORTHOLOGUE AFUA_3G12920)-RELATED"/>
    <property type="match status" value="1"/>
</dbReference>
<keyword evidence="4" id="KW-1185">Reference proteome</keyword>
<keyword evidence="1" id="KW-0732">Signal</keyword>
<dbReference type="SUPFAM" id="SSF56672">
    <property type="entry name" value="DNA/RNA polymerases"/>
    <property type="match status" value="1"/>
</dbReference>
<dbReference type="Proteomes" id="UP000765509">
    <property type="component" value="Unassembled WGS sequence"/>
</dbReference>
<dbReference type="CDD" id="cd09272">
    <property type="entry name" value="RNase_HI_RT_Ty1"/>
    <property type="match status" value="1"/>
</dbReference>
<comment type="caution">
    <text evidence="3">The sequence shown here is derived from an EMBL/GenBank/DDBJ whole genome shotgun (WGS) entry which is preliminary data.</text>
</comment>
<dbReference type="OrthoDB" id="3344688at2759"/>
<name>A0A9Q3EVP8_9BASI</name>
<dbReference type="EMBL" id="AVOT02034952">
    <property type="protein sequence ID" value="MBW0529186.1"/>
    <property type="molecule type" value="Genomic_DNA"/>
</dbReference>
<proteinExistence type="predicted"/>
<accession>A0A9Q3EVP8</accession>
<protein>
    <recommendedName>
        <fullName evidence="2">Reverse transcriptase Ty1/copia-type domain-containing protein</fullName>
    </recommendedName>
</protein>
<feature type="domain" description="Reverse transcriptase Ty1/copia-type" evidence="2">
    <location>
        <begin position="10"/>
        <end position="178"/>
    </location>
</feature>
<sequence length="494" mass="56392">MPTFTTLCSVFAIASAYKWRVTTFDVTSAYLHSDLNEDIYVKAPPGVDLEPGMVFKLDKALYGLKQAGRCWWLHIKNILQDIGFRANEEDQSTYVYRQDGNMAVLWMHVDDGVMATSNDVLWATLKEELNKRLKLKWDTELNSIVGIEAVQKGDVFILKQTSLINKILANCDNNFTACEPLPQDNLRLNRASQLDREYLSRIGMILYLAQATRPDIMYAVNYLARFAMCTDESHWCALNHLINYIRTTRNQELVLSSNGKKEEMNIYVDANWGGEGWRSQHGYCGFLMGCLVMWNSRRQSCIAASTCQAEYMALSFGAKEALWLLRNVEEVTGTIKPTILLDNQSAVKIAGNAGSRKKSRHIEREFHIINELIVNGKVNLEWVDTKHQLTDIFTKALRKIKIRPFIEAMGGKDFSSGVNLNFIFLLNLCLCVLTNRLWAFSKLLSHRDSKNTLLIPSSEPYIHQRGNQIWKILPQSHGFVNIKIQFRGLEISTS</sequence>
<gene>
    <name evidence="3" type="ORF">O181_068901</name>
</gene>
<evidence type="ECO:0000256" key="1">
    <source>
        <dbReference type="SAM" id="SignalP"/>
    </source>
</evidence>
<feature type="chain" id="PRO_5040448252" description="Reverse transcriptase Ty1/copia-type domain-containing protein" evidence="1">
    <location>
        <begin position="17"/>
        <end position="494"/>
    </location>
</feature>
<dbReference type="Pfam" id="PF07727">
    <property type="entry name" value="RVT_2"/>
    <property type="match status" value="1"/>
</dbReference>
<dbReference type="InterPro" id="IPR043502">
    <property type="entry name" value="DNA/RNA_pol_sf"/>
</dbReference>
<evidence type="ECO:0000259" key="2">
    <source>
        <dbReference type="Pfam" id="PF07727"/>
    </source>
</evidence>
<dbReference type="PANTHER" id="PTHR11439">
    <property type="entry name" value="GAG-POL-RELATED RETROTRANSPOSON"/>
    <property type="match status" value="1"/>
</dbReference>
<dbReference type="InterPro" id="IPR013103">
    <property type="entry name" value="RVT_2"/>
</dbReference>
<evidence type="ECO:0000313" key="4">
    <source>
        <dbReference type="Proteomes" id="UP000765509"/>
    </source>
</evidence>
<evidence type="ECO:0000313" key="3">
    <source>
        <dbReference type="EMBL" id="MBW0529186.1"/>
    </source>
</evidence>
<reference evidence="3" key="1">
    <citation type="submission" date="2021-03" db="EMBL/GenBank/DDBJ databases">
        <title>Draft genome sequence of rust myrtle Austropuccinia psidii MF-1, a brazilian biotype.</title>
        <authorList>
            <person name="Quecine M.C."/>
            <person name="Pachon D.M.R."/>
            <person name="Bonatelli M.L."/>
            <person name="Correr F.H."/>
            <person name="Franceschini L.M."/>
            <person name="Leite T.F."/>
            <person name="Margarido G.R.A."/>
            <person name="Almeida C.A."/>
            <person name="Ferrarezi J.A."/>
            <person name="Labate C.A."/>
        </authorList>
    </citation>
    <scope>NUCLEOTIDE SEQUENCE</scope>
    <source>
        <strain evidence="3">MF-1</strain>
    </source>
</reference>
<organism evidence="3 4">
    <name type="scientific">Austropuccinia psidii MF-1</name>
    <dbReference type="NCBI Taxonomy" id="1389203"/>
    <lineage>
        <taxon>Eukaryota</taxon>
        <taxon>Fungi</taxon>
        <taxon>Dikarya</taxon>
        <taxon>Basidiomycota</taxon>
        <taxon>Pucciniomycotina</taxon>
        <taxon>Pucciniomycetes</taxon>
        <taxon>Pucciniales</taxon>
        <taxon>Sphaerophragmiaceae</taxon>
        <taxon>Austropuccinia</taxon>
    </lineage>
</organism>
<dbReference type="AlphaFoldDB" id="A0A9Q3EVP8"/>